<feature type="compositionally biased region" description="Low complexity" evidence="1">
    <location>
        <begin position="70"/>
        <end position="89"/>
    </location>
</feature>
<dbReference type="Pfam" id="PF15276">
    <property type="entry name" value="PP1_bind"/>
    <property type="match status" value="1"/>
</dbReference>
<accession>A0A9P6SNC2</accession>
<feature type="compositionally biased region" description="Polar residues" evidence="1">
    <location>
        <begin position="52"/>
        <end position="62"/>
    </location>
</feature>
<dbReference type="OrthoDB" id="2418589at2759"/>
<sequence length="433" mass="47633">MSETPKRRLLRKSGLQASPFGTPIKTLSLNNDSTPSKPADIITVTPMANPFLVSSNTDSQAATEAPPSPENNSPSRRLTPKRLLPPTTPKTKTILRIGVWGHIVGLKKQDESVWLKDTSTNGTLLNDVLVHDTARPIQHKDIMTIAGRKFRFEAESPLPPLTPLQPTSDNTPGRQSSKISHIQPPIDEDFEALADMPSPSAGKGLSTPIKNRDRNNTAALESALGLFTPNRADKLSRLLVSPKPIPLPAFLAKSPSKAAATTPRRVYVMIDEPSILNPTCSDAPTTDSVSGTIECGLQTPKREKRMASTADFDANGIVRTPKKVSFGPALSPEIFDQKEPPSTPIKRGEQQDQEPESMKEKVSKELELAKLRKQVVVDKPKKTIKKKPLSTKAKLRKEKTLERGLMNTEKDEKRIGKQLEKGTLKKRGKQMWE</sequence>
<name>A0A9P6SNC2_9FUNG</name>
<feature type="region of interest" description="Disordered" evidence="1">
    <location>
        <begin position="156"/>
        <end position="181"/>
    </location>
</feature>
<dbReference type="EMBL" id="JAAAHW010003472">
    <property type="protein sequence ID" value="KAF9983498.1"/>
    <property type="molecule type" value="Genomic_DNA"/>
</dbReference>
<dbReference type="InterPro" id="IPR008984">
    <property type="entry name" value="SMAD_FHA_dom_sf"/>
</dbReference>
<evidence type="ECO:0000313" key="3">
    <source>
        <dbReference type="EMBL" id="KAF9983498.1"/>
    </source>
</evidence>
<gene>
    <name evidence="3" type="ORF">BGZ65_001731</name>
</gene>
<dbReference type="InterPro" id="IPR029334">
    <property type="entry name" value="PP1-bd"/>
</dbReference>
<keyword evidence="4" id="KW-1185">Reference proteome</keyword>
<feature type="compositionally biased region" description="Basic residues" evidence="1">
    <location>
        <begin position="382"/>
        <end position="397"/>
    </location>
</feature>
<evidence type="ECO:0000256" key="1">
    <source>
        <dbReference type="SAM" id="MobiDB-lite"/>
    </source>
</evidence>
<feature type="region of interest" description="Disordered" evidence="1">
    <location>
        <begin position="1"/>
        <end position="40"/>
    </location>
</feature>
<evidence type="ECO:0000313" key="4">
    <source>
        <dbReference type="Proteomes" id="UP000749646"/>
    </source>
</evidence>
<feature type="compositionally biased region" description="Basic and acidic residues" evidence="1">
    <location>
        <begin position="398"/>
        <end position="423"/>
    </location>
</feature>
<reference evidence="3" key="1">
    <citation type="journal article" date="2020" name="Fungal Divers.">
        <title>Resolving the Mortierellaceae phylogeny through synthesis of multi-gene phylogenetics and phylogenomics.</title>
        <authorList>
            <person name="Vandepol N."/>
            <person name="Liber J."/>
            <person name="Desiro A."/>
            <person name="Na H."/>
            <person name="Kennedy M."/>
            <person name="Barry K."/>
            <person name="Grigoriev I.V."/>
            <person name="Miller A.N."/>
            <person name="O'Donnell K."/>
            <person name="Stajich J.E."/>
            <person name="Bonito G."/>
        </authorList>
    </citation>
    <scope>NUCLEOTIDE SEQUENCE</scope>
    <source>
        <strain evidence="3">MES-2147</strain>
    </source>
</reference>
<protein>
    <recommendedName>
        <fullName evidence="2">PP1-binding domain-containing protein</fullName>
    </recommendedName>
</protein>
<feature type="compositionally biased region" description="Polar residues" evidence="1">
    <location>
        <begin position="25"/>
        <end position="36"/>
    </location>
</feature>
<dbReference type="Proteomes" id="UP000749646">
    <property type="component" value="Unassembled WGS sequence"/>
</dbReference>
<feature type="compositionally biased region" description="Basic and acidic residues" evidence="1">
    <location>
        <begin position="346"/>
        <end position="364"/>
    </location>
</feature>
<dbReference type="SUPFAM" id="SSF49879">
    <property type="entry name" value="SMAD/FHA domain"/>
    <property type="match status" value="1"/>
</dbReference>
<feature type="region of interest" description="Disordered" evidence="1">
    <location>
        <begin position="323"/>
        <end position="364"/>
    </location>
</feature>
<proteinExistence type="predicted"/>
<feature type="region of interest" description="Disordered" evidence="1">
    <location>
        <begin position="382"/>
        <end position="433"/>
    </location>
</feature>
<feature type="region of interest" description="Disordered" evidence="1">
    <location>
        <begin position="52"/>
        <end position="89"/>
    </location>
</feature>
<feature type="compositionally biased region" description="Polar residues" evidence="1">
    <location>
        <begin position="168"/>
        <end position="180"/>
    </location>
</feature>
<feature type="compositionally biased region" description="Basic residues" evidence="1">
    <location>
        <begin position="424"/>
        <end position="433"/>
    </location>
</feature>
<dbReference type="AlphaFoldDB" id="A0A9P6SNC2"/>
<evidence type="ECO:0000259" key="2">
    <source>
        <dbReference type="Pfam" id="PF15276"/>
    </source>
</evidence>
<comment type="caution">
    <text evidence="3">The sequence shown here is derived from an EMBL/GenBank/DDBJ whole genome shotgun (WGS) entry which is preliminary data.</text>
</comment>
<feature type="domain" description="PP1-binding" evidence="2">
    <location>
        <begin position="322"/>
        <end position="351"/>
    </location>
</feature>
<dbReference type="Gene3D" id="2.60.200.20">
    <property type="match status" value="1"/>
</dbReference>
<organism evidence="3 4">
    <name type="scientific">Modicella reniformis</name>
    <dbReference type="NCBI Taxonomy" id="1440133"/>
    <lineage>
        <taxon>Eukaryota</taxon>
        <taxon>Fungi</taxon>
        <taxon>Fungi incertae sedis</taxon>
        <taxon>Mucoromycota</taxon>
        <taxon>Mortierellomycotina</taxon>
        <taxon>Mortierellomycetes</taxon>
        <taxon>Mortierellales</taxon>
        <taxon>Mortierellaceae</taxon>
        <taxon>Modicella</taxon>
    </lineage>
</organism>